<evidence type="ECO:0000256" key="1">
    <source>
        <dbReference type="SAM" id="MobiDB-lite"/>
    </source>
</evidence>
<dbReference type="STRING" id="1003232.J9DAG1"/>
<dbReference type="SUPFAM" id="SSF50978">
    <property type="entry name" value="WD40 repeat-like"/>
    <property type="match status" value="1"/>
</dbReference>
<keyword evidence="4" id="KW-1185">Reference proteome</keyword>
<dbReference type="EMBL" id="AFBI03000018">
    <property type="protein sequence ID" value="EJW04494.1"/>
    <property type="molecule type" value="Genomic_DNA"/>
</dbReference>
<name>J9DAG1_EDHAE</name>
<dbReference type="GO" id="GO:0034388">
    <property type="term" value="C:Pwp2p-containing subcomplex of 90S preribosome"/>
    <property type="evidence" value="ECO:0007669"/>
    <property type="project" value="TreeGrafter"/>
</dbReference>
<proteinExistence type="predicted"/>
<gene>
    <name evidence="3" type="ORF">EDEG_01287</name>
</gene>
<dbReference type="Proteomes" id="UP000003163">
    <property type="component" value="Unassembled WGS sequence"/>
</dbReference>
<accession>J9DAG1</accession>
<dbReference type="AlphaFoldDB" id="J9DAG1"/>
<reference evidence="4" key="2">
    <citation type="submission" date="2015-07" db="EMBL/GenBank/DDBJ databases">
        <title>Contrasting host-pathogen interactions and genome evolution in two generalist and specialist microsporidian pathogens of mosquitoes.</title>
        <authorList>
            <consortium name="The Broad Institute Genomics Platform"/>
            <consortium name="The Broad Institute Genome Sequencing Center for Infectious Disease"/>
            <person name="Cuomo C.A."/>
            <person name="Sanscrainte N.D."/>
            <person name="Goldberg J.M."/>
            <person name="Heiman D."/>
            <person name="Young S."/>
            <person name="Zeng Q."/>
            <person name="Becnel J.J."/>
            <person name="Birren B.W."/>
        </authorList>
    </citation>
    <scope>NUCLEOTIDE SEQUENCE [LARGE SCALE GENOMIC DNA]</scope>
    <source>
        <strain evidence="4">USNM 41457</strain>
    </source>
</reference>
<dbReference type="GO" id="GO:0006364">
    <property type="term" value="P:rRNA processing"/>
    <property type="evidence" value="ECO:0007669"/>
    <property type="project" value="TreeGrafter"/>
</dbReference>
<dbReference type="InParanoid" id="J9DAG1"/>
<reference evidence="3 4" key="1">
    <citation type="submission" date="2011-08" db="EMBL/GenBank/DDBJ databases">
        <authorList>
            <person name="Liu Z.J."/>
            <person name="Shi F.L."/>
            <person name="Lu J.Q."/>
            <person name="Li M."/>
            <person name="Wang Z.L."/>
        </authorList>
    </citation>
    <scope>NUCLEOTIDE SEQUENCE [LARGE SCALE GENOMIC DNA]</scope>
    <source>
        <strain evidence="3 4">USNM 41457</strain>
    </source>
</reference>
<dbReference type="GO" id="GO:0032040">
    <property type="term" value="C:small-subunit processome"/>
    <property type="evidence" value="ECO:0007669"/>
    <property type="project" value="TreeGrafter"/>
</dbReference>
<dbReference type="Pfam" id="PF25171">
    <property type="entry name" value="Beta-prop_WDR36-Utp21_1st"/>
    <property type="match status" value="1"/>
</dbReference>
<protein>
    <recommendedName>
        <fullName evidence="2">WDR36/Utp21 N-terminal domain-containing protein</fullName>
    </recommendedName>
</protein>
<feature type="domain" description="WDR36/Utp21 N-terminal" evidence="2">
    <location>
        <begin position="32"/>
        <end position="249"/>
    </location>
</feature>
<comment type="caution">
    <text evidence="3">The sequence shown here is derived from an EMBL/GenBank/DDBJ whole genome shotgun (WGS) entry which is preliminary data.</text>
</comment>
<dbReference type="PANTHER" id="PTHR22840:SF12">
    <property type="entry name" value="WD REPEAT-CONTAINING PROTEIN 36"/>
    <property type="match status" value="1"/>
</dbReference>
<dbReference type="InterPro" id="IPR036322">
    <property type="entry name" value="WD40_repeat_dom_sf"/>
</dbReference>
<evidence type="ECO:0000259" key="2">
    <source>
        <dbReference type="Pfam" id="PF25171"/>
    </source>
</evidence>
<feature type="region of interest" description="Disordered" evidence="1">
    <location>
        <begin position="259"/>
        <end position="300"/>
    </location>
</feature>
<feature type="compositionally biased region" description="Basic and acidic residues" evidence="1">
    <location>
        <begin position="259"/>
        <end position="294"/>
    </location>
</feature>
<dbReference type="InterPro" id="IPR015943">
    <property type="entry name" value="WD40/YVTN_repeat-like_dom_sf"/>
</dbReference>
<dbReference type="Gene3D" id="2.130.10.10">
    <property type="entry name" value="YVTN repeat-like/Quinoprotein amine dehydrogenase"/>
    <property type="match status" value="1"/>
</dbReference>
<dbReference type="OrthoDB" id="2190571at2759"/>
<dbReference type="PANTHER" id="PTHR22840">
    <property type="entry name" value="WD REPEAT-CONTAINING PROTEIN 36"/>
    <property type="match status" value="1"/>
</dbReference>
<organism evidence="3 4">
    <name type="scientific">Edhazardia aedis (strain USNM 41457)</name>
    <name type="common">Microsporidian parasite</name>
    <dbReference type="NCBI Taxonomy" id="1003232"/>
    <lineage>
        <taxon>Eukaryota</taxon>
        <taxon>Fungi</taxon>
        <taxon>Fungi incertae sedis</taxon>
        <taxon>Microsporidia</taxon>
        <taxon>Edhazardia</taxon>
    </lineage>
</organism>
<dbReference type="HOGENOM" id="CLU_378988_0_0_1"/>
<evidence type="ECO:0000313" key="3">
    <source>
        <dbReference type="EMBL" id="EJW04494.1"/>
    </source>
</evidence>
<evidence type="ECO:0000313" key="4">
    <source>
        <dbReference type="Proteomes" id="UP000003163"/>
    </source>
</evidence>
<dbReference type="VEuPathDB" id="MicrosporidiaDB:EDEG_01287"/>
<dbReference type="InterPro" id="IPR059157">
    <property type="entry name" value="WDR36-Utp21_N"/>
</dbReference>
<sequence>MQNSIFKHITDLNPLPTNTLTYVYNTPNSHFIVVPMQSLIKIYDIRKMNVIFSSPLVYNTKCVVGKDDYIYALADNKLYVLYRGEFVYEEDCYGSSMIIFGDILCVLSRYTDINQVEGKSNGGFDSITDNQSLDCKSSVIVKSVVYNEDEKLNLEMLRNNETHNFAQKISTICHPPTYVNKIVIGYSDGDVEVYNVCKNKSLFRKKLCESEIYLIEPSPILDVLAVVSGTKILFYNIKKDVVLFVIDVQIEKSNKSYEKTGKIDSAKNENEKNMEDKNNKKNEYRGDKNEKKIENGMYDNNMTNNKKNTTYIAKKDNQTDIKIRSLSFKSNGDPHLIVLLSNGTTLLIDLSKKKIIKTYTTNYLSAQYLQGENYLVTISSKAIILHEQLNLTFNQIKIRHFVSNKISTLQFLNDFEVVAPGCDEINTLHLLKEEKNSVYSVKKYRNGLNCSASALGTSFLVNSNSGIYYCDAANKNGKNVAESYFKGFVCAKLSACGNFFCLGTADFRVIVCGAKSGIVYKDFVADKEFIKKTHMDAMSEIETDSSNIKMENTLKDSLDLLNNNNPRKKVFKKNNHNADVDNQINQNKNINFDSKNNTLNEKTASETKILAVDYDIFKHQIIVCFSLFAIIYTQSSHQTLKFTKPAKKATLTSNFILALSQNRLAIIDILTHKTIRQFDIPNIQDYSVTRDLRYLAISDTSKTFIFDVSANTLVDTLNDIFSAISLSDNFFYMCGLTKKNGISMFFNQSMFDPSLLIKNKTFNNNILPHKKTLSYDNNLSNKNNIDTDIDLISRCRAGDYTTILKNNILDNFDIIGIQYYQAYIESLSTKNAVSLIQKLGDYIESDFMKLQRFLFLILKVHAKNIQFESIEAFYQLFVEKFRYFDNKVYKIRGYREYEKRTVIF</sequence>